<gene>
    <name evidence="3" type="ORF">B0I35DRAFT_346362</name>
</gene>
<dbReference type="OrthoDB" id="5300331at2759"/>
<evidence type="ECO:0000259" key="2">
    <source>
        <dbReference type="Pfam" id="PF26013"/>
    </source>
</evidence>
<dbReference type="PANTHER" id="PTHR39601">
    <property type="entry name" value="CHORIOGENIN HMINOR"/>
    <property type="match status" value="1"/>
</dbReference>
<feature type="compositionally biased region" description="Polar residues" evidence="1">
    <location>
        <begin position="86"/>
        <end position="103"/>
    </location>
</feature>
<reference evidence="3" key="1">
    <citation type="journal article" date="2021" name="Nat. Commun.">
        <title>Genetic determinants of endophytism in the Arabidopsis root mycobiome.</title>
        <authorList>
            <person name="Mesny F."/>
            <person name="Miyauchi S."/>
            <person name="Thiergart T."/>
            <person name="Pickel B."/>
            <person name="Atanasova L."/>
            <person name="Karlsson M."/>
            <person name="Huettel B."/>
            <person name="Barry K.W."/>
            <person name="Haridas S."/>
            <person name="Chen C."/>
            <person name="Bauer D."/>
            <person name="Andreopoulos W."/>
            <person name="Pangilinan J."/>
            <person name="LaButti K."/>
            <person name="Riley R."/>
            <person name="Lipzen A."/>
            <person name="Clum A."/>
            <person name="Drula E."/>
            <person name="Henrissat B."/>
            <person name="Kohler A."/>
            <person name="Grigoriev I.V."/>
            <person name="Martin F.M."/>
            <person name="Hacquard S."/>
        </authorList>
    </citation>
    <scope>NUCLEOTIDE SEQUENCE</scope>
    <source>
        <strain evidence="3">MPI-CAGE-CH-0235</strain>
    </source>
</reference>
<sequence>MEAQTIKHINGSSDSISKPSRLQKDAPDGKAQRLSGTGHQRVGSNPVIAPMPAKRQTSPAPEPRGRSTSAQVPPSSPRDHTGGSRVASTPTNLRPAGQSQSPSGGKLRRSWLPGGRSRSNSTDVSNNSGLPSYAWVMSDESSHAEYNTSYLVNAEKVPELWNENGDVLVYLYPKASGCGPSFKMPEFAISSSAFFNELIHTDHGAAARSRTRNFGGRASLGVEDVANIPLTGTNEGYSEGSGELRLYLPIAPPSGTGQLSAPGQNSTAELDRLIAIRNLFAFLTGQPLVGTRSEPTIFRTLLQVASLLQEFGFSSDDGFTFGPAVDMSFGFFMEQLGLADCRHSREKTIEALVLGERMRSMDLYSEAFAHAAGKYSAIVELKLPVYDLVSPQTRQSLERAHLDLINRQHNVNEQLEQFEFPSLFAGLANSTSRPELKHVRFKAWKNSFNKMRQFVMSHYKATFGNWPPKASSKKNPFAESGLNRLVLKVLYSDMCALYDLLVDRNSITSRVIDEVPPIDGEAENMTISALRNILSEYDRARPPVLPPIPFDLPQLPSMTSILETYNTLPSKEQAKLNKKLKEHELLLVLNKAYNIDTNNVKLPFLDEFKEFEARESRGKVPSDLVDQRIGFWLFLYAVLQSLPMLVVDAPGINFSEGVEYFLCVPPMGNPPWVEDKQVRKMWYEVAGGGGLVELSTDTIMFSVEATYHRSHCWLAAKSWQGLGGMPEVSLQDSIMSPLQPPPTLFPSEESVMSPSSSGNVASPSPPPSASQVSLRPHTLSPAQNRASHAWRSSIALGLEPVPLDAPPAPRSVGSGNRSSSLGPQSRQSLLGSRTTSSGNVAAMDSPEPSQTAATSGLTFDDILGDTEKKPTTKKKSKFF</sequence>
<feature type="compositionally biased region" description="Basic and acidic residues" evidence="1">
    <location>
        <begin position="22"/>
        <end position="31"/>
    </location>
</feature>
<feature type="compositionally biased region" description="Polar residues" evidence="1">
    <location>
        <begin position="117"/>
        <end position="129"/>
    </location>
</feature>
<dbReference type="Pfam" id="PF26013">
    <property type="entry name" value="DUF8004"/>
    <property type="match status" value="1"/>
</dbReference>
<feature type="compositionally biased region" description="Polar residues" evidence="1">
    <location>
        <begin position="813"/>
        <end position="839"/>
    </location>
</feature>
<dbReference type="InterPro" id="IPR058317">
    <property type="entry name" value="DUF8004"/>
</dbReference>
<protein>
    <recommendedName>
        <fullName evidence="2">DUF8004 domain-containing protein</fullName>
    </recommendedName>
</protein>
<dbReference type="AlphaFoldDB" id="A0A8K0T2M7"/>
<feature type="domain" description="DUF8004" evidence="2">
    <location>
        <begin position="327"/>
        <end position="420"/>
    </location>
</feature>
<feature type="region of interest" description="Disordered" evidence="1">
    <location>
        <begin position="1"/>
        <end position="129"/>
    </location>
</feature>
<feature type="region of interest" description="Disordered" evidence="1">
    <location>
        <begin position="732"/>
        <end position="786"/>
    </location>
</feature>
<evidence type="ECO:0000313" key="3">
    <source>
        <dbReference type="EMBL" id="KAH7329076.1"/>
    </source>
</evidence>
<name>A0A8K0T2M7_9HYPO</name>
<evidence type="ECO:0000256" key="1">
    <source>
        <dbReference type="SAM" id="MobiDB-lite"/>
    </source>
</evidence>
<feature type="compositionally biased region" description="Low complexity" evidence="1">
    <location>
        <begin position="746"/>
        <end position="762"/>
    </location>
</feature>
<keyword evidence="4" id="KW-1185">Reference proteome</keyword>
<organism evidence="3 4">
    <name type="scientific">Stachybotrys elegans</name>
    <dbReference type="NCBI Taxonomy" id="80388"/>
    <lineage>
        <taxon>Eukaryota</taxon>
        <taxon>Fungi</taxon>
        <taxon>Dikarya</taxon>
        <taxon>Ascomycota</taxon>
        <taxon>Pezizomycotina</taxon>
        <taxon>Sordariomycetes</taxon>
        <taxon>Hypocreomycetidae</taxon>
        <taxon>Hypocreales</taxon>
        <taxon>Stachybotryaceae</taxon>
        <taxon>Stachybotrys</taxon>
    </lineage>
</organism>
<comment type="caution">
    <text evidence="3">The sequence shown here is derived from an EMBL/GenBank/DDBJ whole genome shotgun (WGS) entry which is preliminary data.</text>
</comment>
<dbReference type="EMBL" id="JAGPNK010000001">
    <property type="protein sequence ID" value="KAH7329076.1"/>
    <property type="molecule type" value="Genomic_DNA"/>
</dbReference>
<feature type="compositionally biased region" description="Polar residues" evidence="1">
    <location>
        <begin position="10"/>
        <end position="20"/>
    </location>
</feature>
<feature type="region of interest" description="Disordered" evidence="1">
    <location>
        <begin position="801"/>
        <end position="879"/>
    </location>
</feature>
<feature type="compositionally biased region" description="Polar residues" evidence="1">
    <location>
        <begin position="847"/>
        <end position="857"/>
    </location>
</feature>
<dbReference type="PANTHER" id="PTHR39601:SF2">
    <property type="entry name" value="CHORIOGENIN HMINOR"/>
    <property type="match status" value="1"/>
</dbReference>
<evidence type="ECO:0000313" key="4">
    <source>
        <dbReference type="Proteomes" id="UP000813444"/>
    </source>
</evidence>
<accession>A0A8K0T2M7</accession>
<dbReference type="Proteomes" id="UP000813444">
    <property type="component" value="Unassembled WGS sequence"/>
</dbReference>
<proteinExistence type="predicted"/>